<evidence type="ECO:0000256" key="1">
    <source>
        <dbReference type="SAM" id="MobiDB-lite"/>
    </source>
</evidence>
<evidence type="ECO:0000313" key="2">
    <source>
        <dbReference type="EMBL" id="MED6177898.1"/>
    </source>
</evidence>
<protein>
    <submittedName>
        <fullName evidence="2">Uncharacterized protein</fullName>
    </submittedName>
</protein>
<reference evidence="2 3" key="1">
    <citation type="journal article" date="2023" name="Plants (Basel)">
        <title>Bridging the Gap: Combining Genomics and Transcriptomics Approaches to Understand Stylosanthes scabra, an Orphan Legume from the Brazilian Caatinga.</title>
        <authorList>
            <person name="Ferreira-Neto J.R.C."/>
            <person name="da Silva M.D."/>
            <person name="Binneck E."/>
            <person name="de Melo N.F."/>
            <person name="da Silva R.H."/>
            <person name="de Melo A.L.T.M."/>
            <person name="Pandolfi V."/>
            <person name="Bustamante F.O."/>
            <person name="Brasileiro-Vidal A.C."/>
            <person name="Benko-Iseppon A.M."/>
        </authorList>
    </citation>
    <scope>NUCLEOTIDE SEQUENCE [LARGE SCALE GENOMIC DNA]</scope>
    <source>
        <tissue evidence="2">Leaves</tissue>
    </source>
</reference>
<gene>
    <name evidence="2" type="ORF">PIB30_102481</name>
</gene>
<dbReference type="EMBL" id="JASCZI010154199">
    <property type="protein sequence ID" value="MED6177898.1"/>
    <property type="molecule type" value="Genomic_DNA"/>
</dbReference>
<comment type="caution">
    <text evidence="2">The sequence shown here is derived from an EMBL/GenBank/DDBJ whole genome shotgun (WGS) entry which is preliminary data.</text>
</comment>
<feature type="region of interest" description="Disordered" evidence="1">
    <location>
        <begin position="78"/>
        <end position="101"/>
    </location>
</feature>
<evidence type="ECO:0000313" key="3">
    <source>
        <dbReference type="Proteomes" id="UP001341840"/>
    </source>
</evidence>
<proteinExistence type="predicted"/>
<accession>A0ABU6VYZ4</accession>
<name>A0ABU6VYZ4_9FABA</name>
<organism evidence="2 3">
    <name type="scientific">Stylosanthes scabra</name>
    <dbReference type="NCBI Taxonomy" id="79078"/>
    <lineage>
        <taxon>Eukaryota</taxon>
        <taxon>Viridiplantae</taxon>
        <taxon>Streptophyta</taxon>
        <taxon>Embryophyta</taxon>
        <taxon>Tracheophyta</taxon>
        <taxon>Spermatophyta</taxon>
        <taxon>Magnoliopsida</taxon>
        <taxon>eudicotyledons</taxon>
        <taxon>Gunneridae</taxon>
        <taxon>Pentapetalae</taxon>
        <taxon>rosids</taxon>
        <taxon>fabids</taxon>
        <taxon>Fabales</taxon>
        <taxon>Fabaceae</taxon>
        <taxon>Papilionoideae</taxon>
        <taxon>50 kb inversion clade</taxon>
        <taxon>dalbergioids sensu lato</taxon>
        <taxon>Dalbergieae</taxon>
        <taxon>Pterocarpus clade</taxon>
        <taxon>Stylosanthes</taxon>
    </lineage>
</organism>
<dbReference type="Proteomes" id="UP001341840">
    <property type="component" value="Unassembled WGS sequence"/>
</dbReference>
<feature type="compositionally biased region" description="Basic and acidic residues" evidence="1">
    <location>
        <begin position="84"/>
        <end position="98"/>
    </location>
</feature>
<sequence>MGLTHFLKRNVDLFAWTAADMPGIDPKFSNHKLSVLLRSKPIAQRLRHMSPKKAEKVKKQVIVVEESKPVVRLTTGKKCKRKLGKQENRGTEKTELQEQNRALTHRRHYPRLGVAELASILSPILHSTPRRDARRLGVNGAARKLALHQGLDA</sequence>
<keyword evidence="3" id="KW-1185">Reference proteome</keyword>